<dbReference type="Proteomes" id="UP000533476">
    <property type="component" value="Unassembled WGS sequence"/>
</dbReference>
<accession>A0A7Y0Q268</accession>
<sequence>MSVRNPSGIVVAITLVAGLVDALGYFRLGHVFIANMTGNLVLLSIALARGHLAQAMRSTYCLCGFALGAIFASWPLGLSFSKRSVLIGLGLEFFSLVFLSGLVLMGRDIAAIVVGSFGMGVQSRLAKHLHVAGAITTVVTSTLTQMMDDLLMGFRGQGWPRGAAVRLALFFAYAIGAMVAALGRRHPTRVVLLSVVVLAGLSLWVAVSRASAEPR</sequence>
<dbReference type="EMBL" id="JABBVZ010000033">
    <property type="protein sequence ID" value="NMP22863.1"/>
    <property type="molecule type" value="Genomic_DNA"/>
</dbReference>
<feature type="transmembrane region" description="Helical" evidence="1">
    <location>
        <begin position="163"/>
        <end position="183"/>
    </location>
</feature>
<keyword evidence="1" id="KW-0812">Transmembrane</keyword>
<feature type="transmembrane region" description="Helical" evidence="1">
    <location>
        <begin position="32"/>
        <end position="48"/>
    </location>
</feature>
<comment type="caution">
    <text evidence="2">The sequence shown here is derived from an EMBL/GenBank/DDBJ whole genome shotgun (WGS) entry which is preliminary data.</text>
</comment>
<dbReference type="InterPro" id="IPR010699">
    <property type="entry name" value="DUF1275"/>
</dbReference>
<feature type="transmembrane region" description="Helical" evidence="1">
    <location>
        <begin position="125"/>
        <end position="143"/>
    </location>
</feature>
<keyword evidence="1" id="KW-0472">Membrane</keyword>
<evidence type="ECO:0000256" key="1">
    <source>
        <dbReference type="SAM" id="Phobius"/>
    </source>
</evidence>
<organism evidence="2 3">
    <name type="scientific">Sulfobacillus harzensis</name>
    <dbReference type="NCBI Taxonomy" id="2729629"/>
    <lineage>
        <taxon>Bacteria</taxon>
        <taxon>Bacillati</taxon>
        <taxon>Bacillota</taxon>
        <taxon>Clostridia</taxon>
        <taxon>Eubacteriales</taxon>
        <taxon>Clostridiales Family XVII. Incertae Sedis</taxon>
        <taxon>Sulfobacillus</taxon>
    </lineage>
</organism>
<evidence type="ECO:0000313" key="3">
    <source>
        <dbReference type="Proteomes" id="UP000533476"/>
    </source>
</evidence>
<dbReference type="RefSeq" id="WP_169099593.1">
    <property type="nucleotide sequence ID" value="NZ_JABBVZ010000033.1"/>
</dbReference>
<feature type="transmembrane region" description="Helical" evidence="1">
    <location>
        <begin position="84"/>
        <end position="104"/>
    </location>
</feature>
<dbReference type="Pfam" id="PF06912">
    <property type="entry name" value="DUF1275"/>
    <property type="match status" value="1"/>
</dbReference>
<keyword evidence="3" id="KW-1185">Reference proteome</keyword>
<proteinExistence type="predicted"/>
<protein>
    <submittedName>
        <fullName evidence="2">DUF1275 domain-containing protein</fullName>
    </submittedName>
</protein>
<reference evidence="2 3" key="1">
    <citation type="submission" date="2020-04" db="EMBL/GenBank/DDBJ databases">
        <authorList>
            <person name="Zhang R."/>
            <person name="Schippers A."/>
        </authorList>
    </citation>
    <scope>NUCLEOTIDE SEQUENCE [LARGE SCALE GENOMIC DNA]</scope>
    <source>
        <strain evidence="2 3">DSM 109850</strain>
    </source>
</reference>
<feature type="transmembrane region" description="Helical" evidence="1">
    <location>
        <begin position="190"/>
        <end position="207"/>
    </location>
</feature>
<keyword evidence="1" id="KW-1133">Transmembrane helix</keyword>
<dbReference type="AlphaFoldDB" id="A0A7Y0Q268"/>
<name>A0A7Y0Q268_9FIRM</name>
<dbReference type="PANTHER" id="PTHR37314:SF4">
    <property type="entry name" value="UPF0700 TRANSMEMBRANE PROTEIN YOAK"/>
    <property type="match status" value="1"/>
</dbReference>
<feature type="transmembrane region" description="Helical" evidence="1">
    <location>
        <begin position="60"/>
        <end position="78"/>
    </location>
</feature>
<evidence type="ECO:0000313" key="2">
    <source>
        <dbReference type="EMBL" id="NMP22863.1"/>
    </source>
</evidence>
<gene>
    <name evidence="2" type="ORF">HIJ39_10935</name>
</gene>
<dbReference type="PANTHER" id="PTHR37314">
    <property type="entry name" value="SLR0142 PROTEIN"/>
    <property type="match status" value="1"/>
</dbReference>